<keyword evidence="5" id="KW-0813">Transport</keyword>
<evidence type="ECO:0000313" key="10">
    <source>
        <dbReference type="EMBL" id="SDG55818.1"/>
    </source>
</evidence>
<name>A0A8G2BPJ6_9PROT</name>
<dbReference type="PANTHER" id="PTHR43649:SF31">
    <property type="entry name" value="SN-GLYCEROL-3-PHOSPHATE-BINDING PERIPLASMIC PROTEIN UGPB"/>
    <property type="match status" value="1"/>
</dbReference>
<dbReference type="EMBL" id="FNBW01000022">
    <property type="protein sequence ID" value="SDG55818.1"/>
    <property type="molecule type" value="Genomic_DNA"/>
</dbReference>
<comment type="caution">
    <text evidence="10">The sequence shown here is derived from an EMBL/GenBank/DDBJ whole genome shotgun (WGS) entry which is preliminary data.</text>
</comment>
<comment type="function">
    <text evidence="8">Part of the ABC transporter complex UgpBAEC involved in sn-glycerol-3-phosphate (G3P) import. Binds G3P.</text>
</comment>
<dbReference type="RefSeq" id="WP_093154480.1">
    <property type="nucleotide sequence ID" value="NZ_FNBW01000022.1"/>
</dbReference>
<evidence type="ECO:0000256" key="5">
    <source>
        <dbReference type="ARBA" id="ARBA00022448"/>
    </source>
</evidence>
<dbReference type="SUPFAM" id="SSF53850">
    <property type="entry name" value="Periplasmic binding protein-like II"/>
    <property type="match status" value="1"/>
</dbReference>
<dbReference type="InterPro" id="IPR006061">
    <property type="entry name" value="SBP_1_CS"/>
</dbReference>
<gene>
    <name evidence="10" type="ORF">SAMN05660686_04841</name>
</gene>
<dbReference type="PROSITE" id="PS01037">
    <property type="entry name" value="SBP_BACTERIAL_1"/>
    <property type="match status" value="1"/>
</dbReference>
<keyword evidence="7" id="KW-0574">Periplasm</keyword>
<proteinExistence type="inferred from homology"/>
<keyword evidence="6 9" id="KW-0732">Signal</keyword>
<feature type="chain" id="PRO_5034491837" description="sn-glycerol-3-phosphate-binding periplasmic protein UgpB" evidence="9">
    <location>
        <begin position="23"/>
        <end position="443"/>
    </location>
</feature>
<comment type="subcellular location">
    <subcellularLocation>
        <location evidence="1">Periplasm</location>
    </subcellularLocation>
</comment>
<evidence type="ECO:0000256" key="2">
    <source>
        <dbReference type="ARBA" id="ARBA00008520"/>
    </source>
</evidence>
<comment type="similarity">
    <text evidence="2">Belongs to the bacterial solute-binding protein 1 family.</text>
</comment>
<evidence type="ECO:0000256" key="9">
    <source>
        <dbReference type="SAM" id="SignalP"/>
    </source>
</evidence>
<dbReference type="Pfam" id="PF13416">
    <property type="entry name" value="SBP_bac_8"/>
    <property type="match status" value="1"/>
</dbReference>
<sequence length="443" mass="48565">MRFPILAAAAGIAALAAGPASADPIKFEYWYGLSGHLGEVVQQTCERFNQSQSEFEIVCVGQDGYAQAVQNSIAAFRAGKHPTIVQAYDAGTADLMMSGEFYPVQQMMADFNIAIDWDNYFPGISNYYASSKGELFSMPFNSSTAVMYYNIADLKKAGVDTPPATWEEFGADLEKLKASGKECPFAYAPSSWVDLEQFSMAHNVPIATNNNGYDGLDAELVFNTTVHVQHMENLKRWRDDGLLQIRTSQGGLNARDSFAQGECSFYFGSIASHATVHSVATSDLTWDVAMLPIYEGYERHNTVVGGASLWVLSKKTEAEYRGAAAYLGFLATPESERFWSSNTGYIPVTKTGFKNLKDSGFYDNAPYKGREVAIESLTYTEPGPLTRGIRLGGFIQIRKEWTGEIEAAFAGKKTIQEALDAAAERGNAAITKFARLYKGKSLP</sequence>
<feature type="signal peptide" evidence="9">
    <location>
        <begin position="1"/>
        <end position="22"/>
    </location>
</feature>
<evidence type="ECO:0000256" key="1">
    <source>
        <dbReference type="ARBA" id="ARBA00004418"/>
    </source>
</evidence>
<dbReference type="OrthoDB" id="9762335at2"/>
<reference evidence="10 11" key="1">
    <citation type="submission" date="2016-10" db="EMBL/GenBank/DDBJ databases">
        <authorList>
            <person name="Varghese N."/>
            <person name="Submissions S."/>
        </authorList>
    </citation>
    <scope>NUCLEOTIDE SEQUENCE [LARGE SCALE GENOMIC DNA]</scope>
    <source>
        <strain evidence="10 11">DSM 18839</strain>
    </source>
</reference>
<dbReference type="InterPro" id="IPR006059">
    <property type="entry name" value="SBP"/>
</dbReference>
<dbReference type="Proteomes" id="UP000198615">
    <property type="component" value="Unassembled WGS sequence"/>
</dbReference>
<comment type="subunit">
    <text evidence="3">The complex is composed of two ATP-binding proteins (UgpC), two transmembrane proteins (UgpA and UgpE) and a solute-binding protein (UgpB).</text>
</comment>
<dbReference type="GO" id="GO:0042597">
    <property type="term" value="C:periplasmic space"/>
    <property type="evidence" value="ECO:0007669"/>
    <property type="project" value="UniProtKB-SubCell"/>
</dbReference>
<dbReference type="AlphaFoldDB" id="A0A8G2BPJ6"/>
<dbReference type="Gene3D" id="3.40.190.10">
    <property type="entry name" value="Periplasmic binding protein-like II"/>
    <property type="match status" value="2"/>
</dbReference>
<evidence type="ECO:0000256" key="8">
    <source>
        <dbReference type="ARBA" id="ARBA00034473"/>
    </source>
</evidence>
<keyword evidence="11" id="KW-1185">Reference proteome</keyword>
<organism evidence="10 11">
    <name type="scientific">Thalassobaculum litoreum DSM 18839</name>
    <dbReference type="NCBI Taxonomy" id="1123362"/>
    <lineage>
        <taxon>Bacteria</taxon>
        <taxon>Pseudomonadati</taxon>
        <taxon>Pseudomonadota</taxon>
        <taxon>Alphaproteobacteria</taxon>
        <taxon>Rhodospirillales</taxon>
        <taxon>Thalassobaculaceae</taxon>
        <taxon>Thalassobaculum</taxon>
    </lineage>
</organism>
<accession>A0A8G2BPJ6</accession>
<dbReference type="PANTHER" id="PTHR43649">
    <property type="entry name" value="ARABINOSE-BINDING PROTEIN-RELATED"/>
    <property type="match status" value="1"/>
</dbReference>
<protein>
    <recommendedName>
        <fullName evidence="4">sn-glycerol-3-phosphate-binding periplasmic protein UgpB</fullName>
    </recommendedName>
</protein>
<evidence type="ECO:0000256" key="4">
    <source>
        <dbReference type="ARBA" id="ARBA00017470"/>
    </source>
</evidence>
<dbReference type="InterPro" id="IPR050490">
    <property type="entry name" value="Bact_solute-bd_prot1"/>
</dbReference>
<evidence type="ECO:0000256" key="6">
    <source>
        <dbReference type="ARBA" id="ARBA00022729"/>
    </source>
</evidence>
<evidence type="ECO:0000256" key="3">
    <source>
        <dbReference type="ARBA" id="ARBA00011557"/>
    </source>
</evidence>
<evidence type="ECO:0000313" key="11">
    <source>
        <dbReference type="Proteomes" id="UP000198615"/>
    </source>
</evidence>
<dbReference type="GO" id="GO:0055085">
    <property type="term" value="P:transmembrane transport"/>
    <property type="evidence" value="ECO:0007669"/>
    <property type="project" value="InterPro"/>
</dbReference>
<evidence type="ECO:0000256" key="7">
    <source>
        <dbReference type="ARBA" id="ARBA00022764"/>
    </source>
</evidence>